<comment type="function">
    <text evidence="7">The globular domain of the protein is located near the polypeptide exit tunnel on the outside of the subunit, while an extended beta-hairpin is found that lines the wall of the exit tunnel in the center of the 70S ribosome.</text>
</comment>
<evidence type="ECO:0000256" key="10">
    <source>
        <dbReference type="RuleBase" id="RU004008"/>
    </source>
</evidence>
<evidence type="ECO:0000256" key="8">
    <source>
        <dbReference type="RuleBase" id="RU004005"/>
    </source>
</evidence>
<dbReference type="Pfam" id="PF00237">
    <property type="entry name" value="Ribosomal_L22"/>
    <property type="match status" value="1"/>
</dbReference>
<keyword evidence="12" id="KW-1185">Reference proteome</keyword>
<dbReference type="NCBIfam" id="TIGR01044">
    <property type="entry name" value="rplV_bact"/>
    <property type="match status" value="1"/>
</dbReference>
<dbReference type="GO" id="GO:0003735">
    <property type="term" value="F:structural constituent of ribosome"/>
    <property type="evidence" value="ECO:0007669"/>
    <property type="project" value="InterPro"/>
</dbReference>
<sequence>MEVRAESRYCRISAQKAQEVARVIHGMPAVRALEVLPHFPKKAARLLYKTLHSAVANAENNYNLRREKLVIKEAVVGTGPSLKRYQPKARGMAGPIRKRTSHIRIVLVESSPS</sequence>
<dbReference type="InterPro" id="IPR005727">
    <property type="entry name" value="Ribosomal_uL22_bac/chlpt-type"/>
</dbReference>
<evidence type="ECO:0000256" key="6">
    <source>
        <dbReference type="ARBA" id="ARBA00035207"/>
    </source>
</evidence>
<comment type="similarity">
    <text evidence="1 7 8">Belongs to the universal ribosomal protein uL22 family.</text>
</comment>
<proteinExistence type="inferred from homology"/>
<dbReference type="AlphaFoldDB" id="A0A8J2BTD1"/>
<comment type="caution">
    <text evidence="11">The sequence shown here is derived from an EMBL/GenBank/DDBJ whole genome shotgun (WGS) entry which is preliminary data.</text>
</comment>
<dbReference type="GO" id="GO:0019843">
    <property type="term" value="F:rRNA binding"/>
    <property type="evidence" value="ECO:0007669"/>
    <property type="project" value="UniProtKB-UniRule"/>
</dbReference>
<evidence type="ECO:0000256" key="9">
    <source>
        <dbReference type="RuleBase" id="RU004006"/>
    </source>
</evidence>
<comment type="function">
    <text evidence="7 10">This protein binds specifically to 23S rRNA; its binding is stimulated by other ribosomal proteins, e.g., L4, L17, and L20. It is important during the early stages of 50S assembly. It makes multiple contacts with different domains of the 23S rRNA in the assembled 50S subunit and ribosome.</text>
</comment>
<dbReference type="Proteomes" id="UP000663859">
    <property type="component" value="Unassembled WGS sequence"/>
</dbReference>
<dbReference type="InterPro" id="IPR001063">
    <property type="entry name" value="Ribosomal_uL22"/>
</dbReference>
<evidence type="ECO:0000256" key="1">
    <source>
        <dbReference type="ARBA" id="ARBA00009451"/>
    </source>
</evidence>
<dbReference type="EMBL" id="CAJNOB010000023">
    <property type="protein sequence ID" value="CAF0698850.1"/>
    <property type="molecule type" value="Genomic_DNA"/>
</dbReference>
<dbReference type="InterPro" id="IPR047867">
    <property type="entry name" value="Ribosomal_uL22_bac/org-type"/>
</dbReference>
<keyword evidence="2 7" id="KW-0699">rRNA-binding</keyword>
<evidence type="ECO:0000256" key="4">
    <source>
        <dbReference type="ARBA" id="ARBA00022980"/>
    </source>
</evidence>
<dbReference type="SUPFAM" id="SSF54843">
    <property type="entry name" value="Ribosomal protein L22"/>
    <property type="match status" value="1"/>
</dbReference>
<keyword evidence="3 7" id="KW-0694">RNA-binding</keyword>
<dbReference type="PANTHER" id="PTHR13501">
    <property type="entry name" value="CHLOROPLAST 50S RIBOSOMAL PROTEIN L22-RELATED"/>
    <property type="match status" value="1"/>
</dbReference>
<evidence type="ECO:0000256" key="5">
    <source>
        <dbReference type="ARBA" id="ARBA00023274"/>
    </source>
</evidence>
<dbReference type="CDD" id="cd00336">
    <property type="entry name" value="Ribosomal_L22"/>
    <property type="match status" value="1"/>
</dbReference>
<keyword evidence="4 7" id="KW-0689">Ribosomal protein</keyword>
<dbReference type="GO" id="GO:0022625">
    <property type="term" value="C:cytosolic large ribosomal subunit"/>
    <property type="evidence" value="ECO:0007669"/>
    <property type="project" value="TreeGrafter"/>
</dbReference>
<protein>
    <recommendedName>
        <fullName evidence="6 7">Large ribosomal subunit protein uL22</fullName>
    </recommendedName>
</protein>
<evidence type="ECO:0000313" key="11">
    <source>
        <dbReference type="EMBL" id="CAF0698850.1"/>
    </source>
</evidence>
<dbReference type="Gene3D" id="3.90.470.10">
    <property type="entry name" value="Ribosomal protein L22/L17"/>
    <property type="match status" value="1"/>
</dbReference>
<organism evidence="11 12">
    <name type="scientific">Candidatus Methylacidithermus pantelleriae</name>
    <dbReference type="NCBI Taxonomy" id="2744239"/>
    <lineage>
        <taxon>Bacteria</taxon>
        <taxon>Pseudomonadati</taxon>
        <taxon>Verrucomicrobiota</taxon>
        <taxon>Methylacidiphilae</taxon>
        <taxon>Methylacidiphilales</taxon>
        <taxon>Methylacidiphilaceae</taxon>
        <taxon>Candidatus Methylacidithermus</taxon>
    </lineage>
</organism>
<evidence type="ECO:0000256" key="3">
    <source>
        <dbReference type="ARBA" id="ARBA00022884"/>
    </source>
</evidence>
<reference evidence="11" key="1">
    <citation type="submission" date="2021-02" db="EMBL/GenBank/DDBJ databases">
        <authorList>
            <person name="Cremers G."/>
            <person name="Picone N."/>
        </authorList>
    </citation>
    <scope>NUCLEOTIDE SEQUENCE</scope>
    <source>
        <strain evidence="11">PQ17</strain>
    </source>
</reference>
<dbReference type="HAMAP" id="MF_01331_B">
    <property type="entry name" value="Ribosomal_uL22_B"/>
    <property type="match status" value="1"/>
</dbReference>
<dbReference type="GO" id="GO:0006412">
    <property type="term" value="P:translation"/>
    <property type="evidence" value="ECO:0007669"/>
    <property type="project" value="UniProtKB-UniRule"/>
</dbReference>
<gene>
    <name evidence="7 11" type="primary">rplV</name>
    <name evidence="11" type="ORF">MPNT_30039</name>
</gene>
<dbReference type="RefSeq" id="WP_174582045.1">
    <property type="nucleotide sequence ID" value="NZ_CAJNOB010000023.1"/>
</dbReference>
<accession>A0A8J2BTD1</accession>
<evidence type="ECO:0000256" key="2">
    <source>
        <dbReference type="ARBA" id="ARBA00022730"/>
    </source>
</evidence>
<evidence type="ECO:0000313" key="12">
    <source>
        <dbReference type="Proteomes" id="UP000663859"/>
    </source>
</evidence>
<comment type="subunit">
    <text evidence="7 9">Part of the 50S ribosomal subunit.</text>
</comment>
<keyword evidence="5 7" id="KW-0687">Ribonucleoprotein</keyword>
<name>A0A8J2BTD1_9BACT</name>
<dbReference type="InterPro" id="IPR036394">
    <property type="entry name" value="Ribosomal_uL22_sf"/>
</dbReference>
<evidence type="ECO:0000256" key="7">
    <source>
        <dbReference type="HAMAP-Rule" id="MF_01331"/>
    </source>
</evidence>
<dbReference type="PANTHER" id="PTHR13501:SF8">
    <property type="entry name" value="LARGE RIBOSOMAL SUBUNIT PROTEIN UL22M"/>
    <property type="match status" value="1"/>
</dbReference>